<protein>
    <recommendedName>
        <fullName evidence="3">DUF559 domain-containing protein</fullName>
    </recommendedName>
</protein>
<dbReference type="EMBL" id="RKQZ01000001">
    <property type="protein sequence ID" value="RPF21417.1"/>
    <property type="molecule type" value="Genomic_DNA"/>
</dbReference>
<sequence length="323" mass="35870">MGVRVEIPSELVVVARRQAGLVSVGQCEVNGVGPNVRQRLITSGQWSKTARGVIDTGLTDLDRHPLDTGRLRIAWRGVLAVRNSAAVSVPALALLGAWGLPVTFDPEVGLPFGRHRRSREGIIVRQYDFEMSTVIIDGCRVATADWALAQALPRLDRFTAIAVMDSLRYQGILDDAGFERAQKLARRRRGIAGRHGWFGESDPRAESPPESRARLLCVDAGMPPDDLQRDLVDDDGEFLGRGDLLWYLGGGRWLVVEIDGAEYHSGEPALRRDTVRQNRMIGSGRTTMLRFYPDELTTGQFTPRIRSVLRSESWSPTRPIPPR</sequence>
<organism evidence="1 2">
    <name type="scientific">Myceligenerans xiligouense</name>
    <dbReference type="NCBI Taxonomy" id="253184"/>
    <lineage>
        <taxon>Bacteria</taxon>
        <taxon>Bacillati</taxon>
        <taxon>Actinomycetota</taxon>
        <taxon>Actinomycetes</taxon>
        <taxon>Micrococcales</taxon>
        <taxon>Promicromonosporaceae</taxon>
        <taxon>Myceligenerans</taxon>
    </lineage>
</organism>
<accession>A0A3N4YMS9</accession>
<evidence type="ECO:0008006" key="3">
    <source>
        <dbReference type="Google" id="ProtNLM"/>
    </source>
</evidence>
<gene>
    <name evidence="1" type="ORF">EDD34_2044</name>
</gene>
<evidence type="ECO:0000313" key="2">
    <source>
        <dbReference type="Proteomes" id="UP000280501"/>
    </source>
</evidence>
<dbReference type="Proteomes" id="UP000280501">
    <property type="component" value="Unassembled WGS sequence"/>
</dbReference>
<evidence type="ECO:0000313" key="1">
    <source>
        <dbReference type="EMBL" id="RPF21417.1"/>
    </source>
</evidence>
<dbReference type="OrthoDB" id="5143202at2"/>
<comment type="caution">
    <text evidence="1">The sequence shown here is derived from an EMBL/GenBank/DDBJ whole genome shotgun (WGS) entry which is preliminary data.</text>
</comment>
<name>A0A3N4YMS9_9MICO</name>
<dbReference type="RefSeq" id="WP_123814451.1">
    <property type="nucleotide sequence ID" value="NZ_RKQZ01000001.1"/>
</dbReference>
<dbReference type="AlphaFoldDB" id="A0A3N4YMS9"/>
<keyword evidence="2" id="KW-1185">Reference proteome</keyword>
<proteinExistence type="predicted"/>
<reference evidence="1 2" key="1">
    <citation type="submission" date="2018-11" db="EMBL/GenBank/DDBJ databases">
        <title>Sequencing the genomes of 1000 actinobacteria strains.</title>
        <authorList>
            <person name="Klenk H.-P."/>
        </authorList>
    </citation>
    <scope>NUCLEOTIDE SEQUENCE [LARGE SCALE GENOMIC DNA]</scope>
    <source>
        <strain evidence="1 2">DSM 15700</strain>
    </source>
</reference>